<evidence type="ECO:0000313" key="4">
    <source>
        <dbReference type="Proteomes" id="UP001224775"/>
    </source>
</evidence>
<feature type="compositionally biased region" description="Basic and acidic residues" evidence="1">
    <location>
        <begin position="306"/>
        <end position="330"/>
    </location>
</feature>
<proteinExistence type="predicted"/>
<evidence type="ECO:0000256" key="1">
    <source>
        <dbReference type="SAM" id="MobiDB-lite"/>
    </source>
</evidence>
<dbReference type="AlphaFoldDB" id="A0AAD8XSG2"/>
<feature type="transmembrane region" description="Helical" evidence="2">
    <location>
        <begin position="109"/>
        <end position="131"/>
    </location>
</feature>
<dbReference type="Proteomes" id="UP001224775">
    <property type="component" value="Unassembled WGS sequence"/>
</dbReference>
<feature type="compositionally biased region" description="Low complexity" evidence="1">
    <location>
        <begin position="15"/>
        <end position="28"/>
    </location>
</feature>
<protein>
    <submittedName>
        <fullName evidence="3">Uncharacterized protein</fullName>
    </submittedName>
</protein>
<evidence type="ECO:0000313" key="3">
    <source>
        <dbReference type="EMBL" id="KAK1732999.1"/>
    </source>
</evidence>
<gene>
    <name evidence="3" type="ORF">QTG54_016330</name>
</gene>
<feature type="region of interest" description="Disordered" evidence="1">
    <location>
        <begin position="177"/>
        <end position="342"/>
    </location>
</feature>
<feature type="compositionally biased region" description="Polar residues" evidence="1">
    <location>
        <begin position="294"/>
        <end position="305"/>
    </location>
</feature>
<dbReference type="EMBL" id="JATAAI010000055">
    <property type="protein sequence ID" value="KAK1732999.1"/>
    <property type="molecule type" value="Genomic_DNA"/>
</dbReference>
<keyword evidence="2" id="KW-0472">Membrane</keyword>
<organism evidence="3 4">
    <name type="scientific">Skeletonema marinoi</name>
    <dbReference type="NCBI Taxonomy" id="267567"/>
    <lineage>
        <taxon>Eukaryota</taxon>
        <taxon>Sar</taxon>
        <taxon>Stramenopiles</taxon>
        <taxon>Ochrophyta</taxon>
        <taxon>Bacillariophyta</taxon>
        <taxon>Coscinodiscophyceae</taxon>
        <taxon>Thalassiosirophycidae</taxon>
        <taxon>Thalassiosirales</taxon>
        <taxon>Skeletonemataceae</taxon>
        <taxon>Skeletonema</taxon>
        <taxon>Skeletonema marinoi-dohrnii complex</taxon>
    </lineage>
</organism>
<feature type="compositionally biased region" description="Polar residues" evidence="1">
    <location>
        <begin position="333"/>
        <end position="342"/>
    </location>
</feature>
<name>A0AAD8XSG2_9STRA</name>
<keyword evidence="4" id="KW-1185">Reference proteome</keyword>
<sequence length="342" mass="37739">MITTKTKSTGDLMPSSSMSTITSSVHSIKSNAATRRQHIRNGGSGGNSLRSRPIKHHRQRPPLNPIHKTSNNNNLKREYKIRESQTLLLLITTTISFLLFLLFTLPFYALVGLTMMTTFLGLGIVVATSALKTRYLLELEHPLGLLRYLPQKVRVPLTEKSLHDCLISPSTSLNSLKSLDRGSGGGGSGNNSNNSSKNSLSSMLNNKGNNGSNHSSMESLASYNNNSSKKNSSSLSSLSYPRRSSSRPSLLPPPPPPPDRDEDDDDIKPNHTSEFTCSGFDVMRQATVKMGNKTVANQSISQQPKQHQDEKENGDNDKRKREEGGIKSDRYSIYQTNQQVIR</sequence>
<keyword evidence="2" id="KW-0812">Transmembrane</keyword>
<reference evidence="3" key="1">
    <citation type="submission" date="2023-06" db="EMBL/GenBank/DDBJ databases">
        <title>Survivors Of The Sea: Transcriptome response of Skeletonema marinoi to long-term dormancy.</title>
        <authorList>
            <person name="Pinder M.I.M."/>
            <person name="Kourtchenko O."/>
            <person name="Robertson E.K."/>
            <person name="Larsson T."/>
            <person name="Maumus F."/>
            <person name="Osuna-Cruz C.M."/>
            <person name="Vancaester E."/>
            <person name="Stenow R."/>
            <person name="Vandepoele K."/>
            <person name="Ploug H."/>
            <person name="Bruchert V."/>
            <person name="Godhe A."/>
            <person name="Topel M."/>
        </authorList>
    </citation>
    <scope>NUCLEOTIDE SEQUENCE</scope>
    <source>
        <strain evidence="3">R05AC</strain>
    </source>
</reference>
<feature type="compositionally biased region" description="Low complexity" evidence="1">
    <location>
        <begin position="190"/>
        <end position="249"/>
    </location>
</feature>
<feature type="transmembrane region" description="Helical" evidence="2">
    <location>
        <begin position="86"/>
        <end position="103"/>
    </location>
</feature>
<feature type="region of interest" description="Disordered" evidence="1">
    <location>
        <begin position="1"/>
        <end position="75"/>
    </location>
</feature>
<evidence type="ECO:0000256" key="2">
    <source>
        <dbReference type="SAM" id="Phobius"/>
    </source>
</evidence>
<comment type="caution">
    <text evidence="3">The sequence shown here is derived from an EMBL/GenBank/DDBJ whole genome shotgun (WGS) entry which is preliminary data.</text>
</comment>
<accession>A0AAD8XSG2</accession>
<keyword evidence="2" id="KW-1133">Transmembrane helix</keyword>